<sequence length="840" mass="98243">MMSSNGHKVRQAKLEDYLNVKKSADDRPGSSKSDVVIGGKRKCSLQENNATKRPKLANEITNDPLPHMSIFKLHSDKLGLRNGMPVDELRNTLESKFGKDNSIYEPIFFESFQILVFEYGSIPGENKVRIPFKNIKTKKRQVKNKEQKTSGTLVICLRELKDEPPEIFCLTRGTGYKKVINLADNSFRTKIAKSCLDQNYLRRVNYVTVSGPYKTVRCVSSTVGMFDNSLDVLERVYTELEGQIIQDCEVHQIISKNGKQGKKFNIEIGQYKVKMLFRLNLTQFSQILKHFSDIFRSDISTTDNLSCLDLVKKEDDRDKIKNLNKGLLKIFIHSIKDYENSHDLSLSHNHIDDWVLSSEISLILREEQKCIWYSTPSLEDVKRELNNISRNGTRLTEEIEKKKIKIKFQNKNENDYDCEPLQVFLHGTIPEDSGEIFYKIGGKWYMFTVKYSEQIELKYNKLVNKLTYENKKVLRLLLPWSNDPQLRIEDLGNFFKLPDEKAEKLMLLFKRQIAFIGKRTNISLLKKYHCWLVESSKVFQSLKKKGCFKLDQRENQSKKFIVEQIISESNKRKQDLTIVQKGKKMNYLHKIYGEKTFLVTKNDGDYFWKVVNPNVPTYVLKRIKTEIPELKDISSDQLALFFRSFSKLTENEYNSNYFMHDVYKPDVTTLYGDRVLVKNVELFDVLIHAHKTTYLLHVKQGFGNTTRDACSQIRISSQLIWNSRSDYRSCNSYINRFWKTAIKYEKIDGRRQMLKEKLKEIGKETFFSFFNKDIQIVFVLAFMDKSKNKLSSTKSTIAKMELLYLNNYFNNFVSDDGYKFQLQVCQIPSTFDEIETNSDH</sequence>
<protein>
    <submittedName>
        <fullName evidence="2">Uncharacterized protein</fullName>
    </submittedName>
</protein>
<evidence type="ECO:0000313" key="2">
    <source>
        <dbReference type="EMBL" id="KAJ8317464.1"/>
    </source>
</evidence>
<dbReference type="EMBL" id="JARBDR010000246">
    <property type="protein sequence ID" value="KAJ8317464.1"/>
    <property type="molecule type" value="Genomic_DNA"/>
</dbReference>
<feature type="compositionally biased region" description="Basic and acidic residues" evidence="1">
    <location>
        <begin position="19"/>
        <end position="29"/>
    </location>
</feature>
<gene>
    <name evidence="2" type="ORF">KUTeg_005368</name>
</gene>
<evidence type="ECO:0000256" key="1">
    <source>
        <dbReference type="SAM" id="MobiDB-lite"/>
    </source>
</evidence>
<keyword evidence="3" id="KW-1185">Reference proteome</keyword>
<accession>A0ABQ9FJL9</accession>
<organism evidence="2 3">
    <name type="scientific">Tegillarca granosa</name>
    <name type="common">Malaysian cockle</name>
    <name type="synonym">Anadara granosa</name>
    <dbReference type="NCBI Taxonomy" id="220873"/>
    <lineage>
        <taxon>Eukaryota</taxon>
        <taxon>Metazoa</taxon>
        <taxon>Spiralia</taxon>
        <taxon>Lophotrochozoa</taxon>
        <taxon>Mollusca</taxon>
        <taxon>Bivalvia</taxon>
        <taxon>Autobranchia</taxon>
        <taxon>Pteriomorphia</taxon>
        <taxon>Arcoida</taxon>
        <taxon>Arcoidea</taxon>
        <taxon>Arcidae</taxon>
        <taxon>Tegillarca</taxon>
    </lineage>
</organism>
<dbReference type="Proteomes" id="UP001217089">
    <property type="component" value="Unassembled WGS sequence"/>
</dbReference>
<comment type="caution">
    <text evidence="2">The sequence shown here is derived from an EMBL/GenBank/DDBJ whole genome shotgun (WGS) entry which is preliminary data.</text>
</comment>
<name>A0ABQ9FJL9_TEGGR</name>
<evidence type="ECO:0000313" key="3">
    <source>
        <dbReference type="Proteomes" id="UP001217089"/>
    </source>
</evidence>
<feature type="region of interest" description="Disordered" evidence="1">
    <location>
        <begin position="19"/>
        <end position="38"/>
    </location>
</feature>
<reference evidence="2 3" key="1">
    <citation type="submission" date="2022-12" db="EMBL/GenBank/DDBJ databases">
        <title>Chromosome-level genome of Tegillarca granosa.</title>
        <authorList>
            <person name="Kim J."/>
        </authorList>
    </citation>
    <scope>NUCLEOTIDE SEQUENCE [LARGE SCALE GENOMIC DNA]</scope>
    <source>
        <strain evidence="2">Teg-2019</strain>
        <tissue evidence="2">Adductor muscle</tissue>
    </source>
</reference>
<proteinExistence type="predicted"/>